<dbReference type="InterPro" id="IPR044831">
    <property type="entry name" value="Ccp1-like"/>
</dbReference>
<dbReference type="Pfam" id="PF00141">
    <property type="entry name" value="peroxidase"/>
    <property type="match status" value="1"/>
</dbReference>
<feature type="region of interest" description="Disordered" evidence="6">
    <location>
        <begin position="12"/>
        <end position="37"/>
    </location>
</feature>
<keyword evidence="3" id="KW-0560">Oxidoreductase</keyword>
<dbReference type="InterPro" id="IPR019793">
    <property type="entry name" value="Peroxidases_heam-ligand_BS"/>
</dbReference>
<dbReference type="PROSITE" id="PS00435">
    <property type="entry name" value="PEROXIDASE_1"/>
    <property type="match status" value="1"/>
</dbReference>
<name>A0A6V1LXY7_HETAK</name>
<feature type="domain" description="Plant heme peroxidase family profile" evidence="7">
    <location>
        <begin position="1"/>
        <end position="166"/>
    </location>
</feature>
<dbReference type="GO" id="GO:0042744">
    <property type="term" value="P:hydrogen peroxide catabolic process"/>
    <property type="evidence" value="ECO:0007669"/>
    <property type="project" value="TreeGrafter"/>
</dbReference>
<evidence type="ECO:0000256" key="5">
    <source>
        <dbReference type="RuleBase" id="RU004241"/>
    </source>
</evidence>
<sequence length="173" mass="19116">MGGPTIQWCAGRTDQPVAAVTPDGRLPNADVGPAGTDPSDAQHLRDVFYRMGFNDQEIVALSGAHALGRCHTTASGYDGPWTPTPTTFNNAYFTLLKNLDWTKRDWSGPFQYEDGGKTLMMLPTDLVLLKDKKFLKYVDLYAKDARQFDRDFAAAFHKLLELGTSGLAPTEWA</sequence>
<keyword evidence="1" id="KW-0349">Heme</keyword>
<evidence type="ECO:0000256" key="3">
    <source>
        <dbReference type="ARBA" id="ARBA00023002"/>
    </source>
</evidence>
<dbReference type="GO" id="GO:0000302">
    <property type="term" value="P:response to reactive oxygen species"/>
    <property type="evidence" value="ECO:0007669"/>
    <property type="project" value="TreeGrafter"/>
</dbReference>
<keyword evidence="2" id="KW-0479">Metal-binding</keyword>
<dbReference type="GO" id="GO:0046872">
    <property type="term" value="F:metal ion binding"/>
    <property type="evidence" value="ECO:0007669"/>
    <property type="project" value="UniProtKB-KW"/>
</dbReference>
<dbReference type="PROSITE" id="PS50873">
    <property type="entry name" value="PEROXIDASE_4"/>
    <property type="match status" value="1"/>
</dbReference>
<accession>A0A6V1LXY7</accession>
<dbReference type="GO" id="GO:0020037">
    <property type="term" value="F:heme binding"/>
    <property type="evidence" value="ECO:0007669"/>
    <property type="project" value="InterPro"/>
</dbReference>
<dbReference type="InterPro" id="IPR010255">
    <property type="entry name" value="Haem_peroxidase_sf"/>
</dbReference>
<comment type="similarity">
    <text evidence="5">Belongs to the peroxidase family.</text>
</comment>
<dbReference type="GO" id="GO:0004601">
    <property type="term" value="F:peroxidase activity"/>
    <property type="evidence" value="ECO:0007669"/>
    <property type="project" value="InterPro"/>
</dbReference>
<dbReference type="EMBL" id="HBIU01015256">
    <property type="protein sequence ID" value="CAE0628446.1"/>
    <property type="molecule type" value="Transcribed_RNA"/>
</dbReference>
<evidence type="ECO:0000256" key="2">
    <source>
        <dbReference type="ARBA" id="ARBA00022723"/>
    </source>
</evidence>
<evidence type="ECO:0000259" key="7">
    <source>
        <dbReference type="PROSITE" id="PS50873"/>
    </source>
</evidence>
<evidence type="ECO:0000256" key="6">
    <source>
        <dbReference type="SAM" id="MobiDB-lite"/>
    </source>
</evidence>
<dbReference type="AlphaFoldDB" id="A0A6V1LXY7"/>
<dbReference type="SUPFAM" id="SSF48113">
    <property type="entry name" value="Heme-dependent peroxidases"/>
    <property type="match status" value="1"/>
</dbReference>
<proteinExistence type="inferred from homology"/>
<evidence type="ECO:0000256" key="4">
    <source>
        <dbReference type="ARBA" id="ARBA00023004"/>
    </source>
</evidence>
<keyword evidence="4" id="KW-0408">Iron</keyword>
<evidence type="ECO:0000313" key="8">
    <source>
        <dbReference type="EMBL" id="CAE0628446.1"/>
    </source>
</evidence>
<dbReference type="PANTHER" id="PTHR31356">
    <property type="entry name" value="THYLAKOID LUMENAL 29 KDA PROTEIN, CHLOROPLASTIC-RELATED"/>
    <property type="match status" value="1"/>
</dbReference>
<reference evidence="8" key="1">
    <citation type="submission" date="2021-01" db="EMBL/GenBank/DDBJ databases">
        <authorList>
            <person name="Corre E."/>
            <person name="Pelletier E."/>
            <person name="Niang G."/>
            <person name="Scheremetjew M."/>
            <person name="Finn R."/>
            <person name="Kale V."/>
            <person name="Holt S."/>
            <person name="Cochrane G."/>
            <person name="Meng A."/>
            <person name="Brown T."/>
            <person name="Cohen L."/>
        </authorList>
    </citation>
    <scope>NUCLEOTIDE SEQUENCE</scope>
    <source>
        <strain evidence="8">CCMP3107</strain>
    </source>
</reference>
<dbReference type="PANTHER" id="PTHR31356:SF58">
    <property type="entry name" value="CYTOCHROME C PEROXIDASE, MITOCHONDRIAL"/>
    <property type="match status" value="1"/>
</dbReference>
<gene>
    <name evidence="8" type="ORF">HAKA00212_LOCUS7128</name>
</gene>
<dbReference type="FunFam" id="1.10.420.10:FF:000009">
    <property type="entry name" value="Ascorbate peroxidase"/>
    <property type="match status" value="1"/>
</dbReference>
<dbReference type="Gene3D" id="1.10.420.10">
    <property type="entry name" value="Peroxidase, domain 2"/>
    <property type="match status" value="1"/>
</dbReference>
<dbReference type="GO" id="GO:0034599">
    <property type="term" value="P:cellular response to oxidative stress"/>
    <property type="evidence" value="ECO:0007669"/>
    <property type="project" value="InterPro"/>
</dbReference>
<dbReference type="PRINTS" id="PR00458">
    <property type="entry name" value="PEROXIDASE"/>
</dbReference>
<dbReference type="InterPro" id="IPR002016">
    <property type="entry name" value="Haem_peroxidase"/>
</dbReference>
<organism evidence="8">
    <name type="scientific">Heterosigma akashiwo</name>
    <name type="common">Chromophytic alga</name>
    <name type="synonym">Heterosigma carterae</name>
    <dbReference type="NCBI Taxonomy" id="2829"/>
    <lineage>
        <taxon>Eukaryota</taxon>
        <taxon>Sar</taxon>
        <taxon>Stramenopiles</taxon>
        <taxon>Ochrophyta</taxon>
        <taxon>Raphidophyceae</taxon>
        <taxon>Chattonellales</taxon>
        <taxon>Chattonellaceae</taxon>
        <taxon>Heterosigma</taxon>
    </lineage>
</organism>
<evidence type="ECO:0000256" key="1">
    <source>
        <dbReference type="ARBA" id="ARBA00022617"/>
    </source>
</evidence>
<protein>
    <recommendedName>
        <fullName evidence="7">Plant heme peroxidase family profile domain-containing protein</fullName>
    </recommendedName>
</protein>